<keyword evidence="1" id="KW-1133">Transmembrane helix</keyword>
<reference evidence="2" key="1">
    <citation type="journal article" date="2020" name="Nature">
        <title>Giant virus diversity and host interactions through global metagenomics.</title>
        <authorList>
            <person name="Schulz F."/>
            <person name="Roux S."/>
            <person name="Paez-Espino D."/>
            <person name="Jungbluth S."/>
            <person name="Walsh D.A."/>
            <person name="Denef V.J."/>
            <person name="McMahon K.D."/>
            <person name="Konstantinidis K.T."/>
            <person name="Eloe-Fadrosh E.A."/>
            <person name="Kyrpides N.C."/>
            <person name="Woyke T."/>
        </authorList>
    </citation>
    <scope>NUCLEOTIDE SEQUENCE</scope>
    <source>
        <strain evidence="2">GVMAG-M-3300025727-45</strain>
    </source>
</reference>
<accession>A0A6C0J4W3</accession>
<keyword evidence="1" id="KW-0472">Membrane</keyword>
<evidence type="ECO:0000313" key="2">
    <source>
        <dbReference type="EMBL" id="QHT99735.1"/>
    </source>
</evidence>
<name>A0A6C0J4W3_9ZZZZ</name>
<evidence type="ECO:0000256" key="1">
    <source>
        <dbReference type="SAM" id="Phobius"/>
    </source>
</evidence>
<feature type="transmembrane region" description="Helical" evidence="1">
    <location>
        <begin position="24"/>
        <end position="44"/>
    </location>
</feature>
<proteinExistence type="predicted"/>
<protein>
    <submittedName>
        <fullName evidence="2">Uncharacterized protein</fullName>
    </submittedName>
</protein>
<sequence length="168" mass="19421">METIISELVNFETQYLAPFFKNNVLLLTIAAAVYAIFIAPSENIMKTLFNNTIYRLIWIIFIILLTSYDPIIGILLAIAYLTHSTNTENFKTENLAMLFEEQKSIIDQQFEIVDNKKATNIGMQVLQDAQTKQIIKEQLEILPTEQSLMEQPNQDENYKAQNMNFMSK</sequence>
<keyword evidence="1" id="KW-0812">Transmembrane</keyword>
<feature type="transmembrane region" description="Helical" evidence="1">
    <location>
        <begin position="56"/>
        <end position="81"/>
    </location>
</feature>
<dbReference type="EMBL" id="MN740313">
    <property type="protein sequence ID" value="QHT99735.1"/>
    <property type="molecule type" value="Genomic_DNA"/>
</dbReference>
<organism evidence="2">
    <name type="scientific">viral metagenome</name>
    <dbReference type="NCBI Taxonomy" id="1070528"/>
    <lineage>
        <taxon>unclassified sequences</taxon>
        <taxon>metagenomes</taxon>
        <taxon>organismal metagenomes</taxon>
    </lineage>
</organism>
<dbReference type="AlphaFoldDB" id="A0A6C0J4W3"/>